<proteinExistence type="predicted"/>
<reference evidence="1" key="1">
    <citation type="submission" date="2021-06" db="EMBL/GenBank/DDBJ databases">
        <authorList>
            <person name="Kallberg Y."/>
            <person name="Tangrot J."/>
            <person name="Rosling A."/>
        </authorList>
    </citation>
    <scope>NUCLEOTIDE SEQUENCE</scope>
    <source>
        <strain evidence="1">MA453B</strain>
    </source>
</reference>
<evidence type="ECO:0000313" key="2">
    <source>
        <dbReference type="Proteomes" id="UP000789405"/>
    </source>
</evidence>
<name>A0A9N9JSA0_9GLOM</name>
<evidence type="ECO:0000313" key="1">
    <source>
        <dbReference type="EMBL" id="CAG8794814.1"/>
    </source>
</evidence>
<dbReference type="AlphaFoldDB" id="A0A9N9JSA0"/>
<accession>A0A9N9JSA0</accession>
<dbReference type="Proteomes" id="UP000789405">
    <property type="component" value="Unassembled WGS sequence"/>
</dbReference>
<dbReference type="EMBL" id="CAJVPY010029942">
    <property type="protein sequence ID" value="CAG8794814.1"/>
    <property type="molecule type" value="Genomic_DNA"/>
</dbReference>
<keyword evidence="2" id="KW-1185">Reference proteome</keyword>
<protein>
    <submittedName>
        <fullName evidence="1">19729_t:CDS:1</fullName>
    </submittedName>
</protein>
<organism evidence="1 2">
    <name type="scientific">Dentiscutata erythropus</name>
    <dbReference type="NCBI Taxonomy" id="1348616"/>
    <lineage>
        <taxon>Eukaryota</taxon>
        <taxon>Fungi</taxon>
        <taxon>Fungi incertae sedis</taxon>
        <taxon>Mucoromycota</taxon>
        <taxon>Glomeromycotina</taxon>
        <taxon>Glomeromycetes</taxon>
        <taxon>Diversisporales</taxon>
        <taxon>Gigasporaceae</taxon>
        <taxon>Dentiscutata</taxon>
    </lineage>
</organism>
<gene>
    <name evidence="1" type="ORF">DERYTH_LOCUS22143</name>
</gene>
<feature type="non-terminal residue" evidence="1">
    <location>
        <position position="65"/>
    </location>
</feature>
<comment type="caution">
    <text evidence="1">The sequence shown here is derived from an EMBL/GenBank/DDBJ whole genome shotgun (WGS) entry which is preliminary data.</text>
</comment>
<sequence>FDIAFDTVSNLLDISVIKLSKEKPLTSEQIKYNINKLKRKLANGKSKLYQKLFAILNRISTLELT</sequence>
<dbReference type="OrthoDB" id="2444707at2759"/>